<gene>
    <name evidence="1" type="ORF">GcM1_242149</name>
</gene>
<sequence>MEQPNDLEDINYCFSKNKTSIGRLWSVTKRRPDLSGYQVPGSNTYVSKKNIPALQKQVSRSSIGYDISNSARNVAIIWFPHVNKVIAWRDVRVDKMSSFSWKDMKNPESVSSFEDIITISRHEDRPAFDQLVEDLMENQLKI</sequence>
<evidence type="ECO:0000313" key="2">
    <source>
        <dbReference type="Proteomes" id="UP000285326"/>
    </source>
</evidence>
<organism evidence="1 2">
    <name type="scientific">Golovinomyces cichoracearum</name>
    <dbReference type="NCBI Taxonomy" id="62708"/>
    <lineage>
        <taxon>Eukaryota</taxon>
        <taxon>Fungi</taxon>
        <taxon>Dikarya</taxon>
        <taxon>Ascomycota</taxon>
        <taxon>Pezizomycotina</taxon>
        <taxon>Leotiomycetes</taxon>
        <taxon>Erysiphales</taxon>
        <taxon>Erysiphaceae</taxon>
        <taxon>Golovinomyces</taxon>
    </lineage>
</organism>
<protein>
    <submittedName>
        <fullName evidence="1">Uncharacterized protein</fullName>
    </submittedName>
</protein>
<name>A0A420IHF0_9PEZI</name>
<evidence type="ECO:0000313" key="1">
    <source>
        <dbReference type="EMBL" id="RKF73932.1"/>
    </source>
</evidence>
<dbReference type="AlphaFoldDB" id="A0A420IHF0"/>
<reference evidence="1 2" key="1">
    <citation type="journal article" date="2018" name="BMC Genomics">
        <title>Comparative genome analyses reveal sequence features reflecting distinct modes of host-adaptation between dicot and monocot powdery mildew.</title>
        <authorList>
            <person name="Wu Y."/>
            <person name="Ma X."/>
            <person name="Pan Z."/>
            <person name="Kale S.D."/>
            <person name="Song Y."/>
            <person name="King H."/>
            <person name="Zhang Q."/>
            <person name="Presley C."/>
            <person name="Deng X."/>
            <person name="Wei C.I."/>
            <person name="Xiao S."/>
        </authorList>
    </citation>
    <scope>NUCLEOTIDE SEQUENCE [LARGE SCALE GENOMIC DNA]</scope>
    <source>
        <strain evidence="1">UMSG1</strain>
    </source>
</reference>
<comment type="caution">
    <text evidence="1">The sequence shown here is derived from an EMBL/GenBank/DDBJ whole genome shotgun (WGS) entry which is preliminary data.</text>
</comment>
<dbReference type="Proteomes" id="UP000285326">
    <property type="component" value="Unassembled WGS sequence"/>
</dbReference>
<dbReference type="EMBL" id="MCBS01024208">
    <property type="protein sequence ID" value="RKF73932.1"/>
    <property type="molecule type" value="Genomic_DNA"/>
</dbReference>
<proteinExistence type="predicted"/>
<accession>A0A420IHF0</accession>